<dbReference type="KEGG" id="lcm:102349149"/>
<dbReference type="EMBL" id="AFYH01027935">
    <property type="status" value="NOT_ANNOTATED_CDS"/>
    <property type="molecule type" value="Genomic_DNA"/>
</dbReference>
<dbReference type="EMBL" id="AFYH01027936">
    <property type="status" value="NOT_ANNOTATED_CDS"/>
    <property type="molecule type" value="Genomic_DNA"/>
</dbReference>
<dbReference type="FunCoup" id="H3AWC1">
    <property type="interactions" value="894"/>
</dbReference>
<dbReference type="InterPro" id="IPR052618">
    <property type="entry name" value="ComplexI_NDUFA12"/>
</dbReference>
<organism evidence="3 4">
    <name type="scientific">Latimeria chalumnae</name>
    <name type="common">Coelacanth</name>
    <dbReference type="NCBI Taxonomy" id="7897"/>
    <lineage>
        <taxon>Eukaryota</taxon>
        <taxon>Metazoa</taxon>
        <taxon>Chordata</taxon>
        <taxon>Craniata</taxon>
        <taxon>Vertebrata</taxon>
        <taxon>Euteleostomi</taxon>
        <taxon>Coelacanthiformes</taxon>
        <taxon>Coelacanthidae</taxon>
        <taxon>Latimeria</taxon>
    </lineage>
</organism>
<reference evidence="3" key="3">
    <citation type="submission" date="2025-09" db="UniProtKB">
        <authorList>
            <consortium name="Ensembl"/>
        </authorList>
    </citation>
    <scope>IDENTIFICATION</scope>
</reference>
<evidence type="ECO:0000313" key="3">
    <source>
        <dbReference type="Ensembl" id="ENSLACP00000013942.1"/>
    </source>
</evidence>
<dbReference type="InterPro" id="IPR007763">
    <property type="entry name" value="NDUFA12"/>
</dbReference>
<dbReference type="OMA" id="HKTWAGQ"/>
<dbReference type="CTD" id="91942"/>
<proteinExistence type="inferred from homology"/>
<name>H3AWC1_LATCH</name>
<accession>H3AWC1</accession>
<dbReference type="EMBL" id="AFYH01027929">
    <property type="status" value="NOT_ANNOTATED_CDS"/>
    <property type="molecule type" value="Genomic_DNA"/>
</dbReference>
<dbReference type="InParanoid" id="H3AWC1"/>
<dbReference type="EMBL" id="AFYH01027937">
    <property type="status" value="NOT_ANNOTATED_CDS"/>
    <property type="molecule type" value="Genomic_DNA"/>
</dbReference>
<dbReference type="Proteomes" id="UP000008672">
    <property type="component" value="Unassembled WGS sequence"/>
</dbReference>
<dbReference type="EMBL" id="AFYH01027931">
    <property type="status" value="NOT_ANNOTATED_CDS"/>
    <property type="molecule type" value="Genomic_DNA"/>
</dbReference>
<dbReference type="Pfam" id="PF05071">
    <property type="entry name" value="NDUFA12"/>
    <property type="match status" value="1"/>
</dbReference>
<dbReference type="GO" id="GO:0005739">
    <property type="term" value="C:mitochondrion"/>
    <property type="evidence" value="ECO:0007669"/>
    <property type="project" value="TreeGrafter"/>
</dbReference>
<sequence length="167" mass="19072">MNKIRDLVQRAFGVVKHHIGTDHLGNKYYYIPQQKTWTGQTIRARRTVEVANLKEYEYEVGDIPSEWDAWIRGKRKEPPTIEEILRNEKYKEVIKIKALAAEEKDRHLQAKEYEEGLVAQPAQTQIKGHASAHYFGKDEPSKDPSSTGKAFQPGTWTPPTGGNSQKA</sequence>
<dbReference type="EMBL" id="AFYH01027933">
    <property type="status" value="NOT_ANNOTATED_CDS"/>
    <property type="molecule type" value="Genomic_DNA"/>
</dbReference>
<evidence type="ECO:0000256" key="2">
    <source>
        <dbReference type="SAM" id="MobiDB-lite"/>
    </source>
</evidence>
<gene>
    <name evidence="3" type="primary">NDUFAF2</name>
</gene>
<dbReference type="GeneID" id="102349149"/>
<dbReference type="GO" id="GO:0032981">
    <property type="term" value="P:mitochondrial respiratory chain complex I assembly"/>
    <property type="evidence" value="ECO:0007669"/>
    <property type="project" value="TreeGrafter"/>
</dbReference>
<dbReference type="GO" id="GO:0045271">
    <property type="term" value="C:respiratory chain complex I"/>
    <property type="evidence" value="ECO:0007669"/>
    <property type="project" value="InterPro"/>
</dbReference>
<dbReference type="PANTHER" id="PTHR32470">
    <property type="entry name" value="ADH DEHYDROGENASE [UBIQUINONE] 1 ALPHA SUBCOMPLEX ASSEMBLY FACTOR 2"/>
    <property type="match status" value="1"/>
</dbReference>
<feature type="compositionally biased region" description="Polar residues" evidence="2">
    <location>
        <begin position="143"/>
        <end position="167"/>
    </location>
</feature>
<dbReference type="EMBL" id="AFYH01027934">
    <property type="status" value="NOT_ANNOTATED_CDS"/>
    <property type="molecule type" value="Genomic_DNA"/>
</dbReference>
<dbReference type="EMBL" id="AFYH01027938">
    <property type="status" value="NOT_ANNOTATED_CDS"/>
    <property type="molecule type" value="Genomic_DNA"/>
</dbReference>
<comment type="similarity">
    <text evidence="1">Belongs to the complex I NDUFA12 subunit family.</text>
</comment>
<feature type="region of interest" description="Disordered" evidence="2">
    <location>
        <begin position="114"/>
        <end position="167"/>
    </location>
</feature>
<dbReference type="EMBL" id="AFYH01027932">
    <property type="status" value="NOT_ANNOTATED_CDS"/>
    <property type="molecule type" value="Genomic_DNA"/>
</dbReference>
<keyword evidence="4" id="KW-1185">Reference proteome</keyword>
<dbReference type="Bgee" id="ENSLACG00000012276">
    <property type="expression patterns" value="Expressed in chordate pharynx"/>
</dbReference>
<evidence type="ECO:0000313" key="4">
    <source>
        <dbReference type="Proteomes" id="UP000008672"/>
    </source>
</evidence>
<dbReference type="OrthoDB" id="10255576at2759"/>
<dbReference type="PANTHER" id="PTHR32470:SF2">
    <property type="entry name" value="NADH DEHYDROGENASE [UBIQUINONE] 1 ALPHA SUBCOMPLEX ASSEMBLY FACTOR 2"/>
    <property type="match status" value="1"/>
</dbReference>
<dbReference type="EMBL" id="AFYH01027930">
    <property type="status" value="NOT_ANNOTATED_CDS"/>
    <property type="molecule type" value="Genomic_DNA"/>
</dbReference>
<dbReference type="eggNOG" id="ENOG502S21I">
    <property type="taxonomic scope" value="Eukaryota"/>
</dbReference>
<dbReference type="STRING" id="7897.ENSLACP00000013942"/>
<protein>
    <submittedName>
        <fullName evidence="3">NADH:ubiquinone oxidoreductase complex assembly factor 2</fullName>
    </submittedName>
</protein>
<dbReference type="HOGENOM" id="CLU_138027_0_0_1"/>
<evidence type="ECO:0000256" key="1">
    <source>
        <dbReference type="ARBA" id="ARBA00007355"/>
    </source>
</evidence>
<dbReference type="RefSeq" id="XP_005990757.1">
    <property type="nucleotide sequence ID" value="XM_005990695.3"/>
</dbReference>
<dbReference type="AlphaFoldDB" id="H3AWC1"/>
<dbReference type="GeneTree" id="ENSGT00390000002743"/>
<reference evidence="3" key="2">
    <citation type="submission" date="2025-08" db="UniProtKB">
        <authorList>
            <consortium name="Ensembl"/>
        </authorList>
    </citation>
    <scope>IDENTIFICATION</scope>
</reference>
<reference evidence="4" key="1">
    <citation type="submission" date="2011-08" db="EMBL/GenBank/DDBJ databases">
        <title>The draft genome of Latimeria chalumnae.</title>
        <authorList>
            <person name="Di Palma F."/>
            <person name="Alfoldi J."/>
            <person name="Johnson J."/>
            <person name="Berlin A."/>
            <person name="Gnerre S."/>
            <person name="Jaffe D."/>
            <person name="MacCallum I."/>
            <person name="Young S."/>
            <person name="Walker B.J."/>
            <person name="Lander E."/>
            <person name="Lindblad-Toh K."/>
        </authorList>
    </citation>
    <scope>NUCLEOTIDE SEQUENCE [LARGE SCALE GENOMIC DNA]</scope>
    <source>
        <strain evidence="4">Wild caught</strain>
    </source>
</reference>
<dbReference type="Ensembl" id="ENSLACT00000014041.1">
    <property type="protein sequence ID" value="ENSLACP00000013942.1"/>
    <property type="gene ID" value="ENSLACG00000012276.1"/>
</dbReference>